<dbReference type="AlphaFoldDB" id="A0A0E9TLY2"/>
<dbReference type="EMBL" id="GBXM01054105">
    <property type="protein sequence ID" value="JAH54472.1"/>
    <property type="molecule type" value="Transcribed_RNA"/>
</dbReference>
<reference evidence="1" key="1">
    <citation type="submission" date="2014-11" db="EMBL/GenBank/DDBJ databases">
        <authorList>
            <person name="Amaro Gonzalez C."/>
        </authorList>
    </citation>
    <scope>NUCLEOTIDE SEQUENCE</scope>
</reference>
<reference evidence="1" key="2">
    <citation type="journal article" date="2015" name="Fish Shellfish Immunol.">
        <title>Early steps in the European eel (Anguilla anguilla)-Vibrio vulnificus interaction in the gills: Role of the RtxA13 toxin.</title>
        <authorList>
            <person name="Callol A."/>
            <person name="Pajuelo D."/>
            <person name="Ebbesson L."/>
            <person name="Teles M."/>
            <person name="MacKenzie S."/>
            <person name="Amaro C."/>
        </authorList>
    </citation>
    <scope>NUCLEOTIDE SEQUENCE</scope>
</reference>
<name>A0A0E9TLY2_ANGAN</name>
<accession>A0A0E9TLY2</accession>
<protein>
    <submittedName>
        <fullName evidence="1">Uncharacterized protein</fullName>
    </submittedName>
</protein>
<organism evidence="1">
    <name type="scientific">Anguilla anguilla</name>
    <name type="common">European freshwater eel</name>
    <name type="synonym">Muraena anguilla</name>
    <dbReference type="NCBI Taxonomy" id="7936"/>
    <lineage>
        <taxon>Eukaryota</taxon>
        <taxon>Metazoa</taxon>
        <taxon>Chordata</taxon>
        <taxon>Craniata</taxon>
        <taxon>Vertebrata</taxon>
        <taxon>Euteleostomi</taxon>
        <taxon>Actinopterygii</taxon>
        <taxon>Neopterygii</taxon>
        <taxon>Teleostei</taxon>
        <taxon>Anguilliformes</taxon>
        <taxon>Anguillidae</taxon>
        <taxon>Anguilla</taxon>
    </lineage>
</organism>
<proteinExistence type="predicted"/>
<evidence type="ECO:0000313" key="1">
    <source>
        <dbReference type="EMBL" id="JAH54472.1"/>
    </source>
</evidence>
<sequence length="53" mass="5883">MCSPFGLLRTQYIATHRSLCCGMCVPKTGILFAFMTQLRGIYNPVNALVNSLM</sequence>